<evidence type="ECO:0008006" key="3">
    <source>
        <dbReference type="Google" id="ProtNLM"/>
    </source>
</evidence>
<evidence type="ECO:0000313" key="1">
    <source>
        <dbReference type="EMBL" id="OJG19141.1"/>
    </source>
</evidence>
<proteinExistence type="predicted"/>
<organism evidence="1 2">
    <name type="scientific">Enterococcus canis</name>
    <dbReference type="NCBI Taxonomy" id="214095"/>
    <lineage>
        <taxon>Bacteria</taxon>
        <taxon>Bacillati</taxon>
        <taxon>Bacillota</taxon>
        <taxon>Bacilli</taxon>
        <taxon>Lactobacillales</taxon>
        <taxon>Enterococcaceae</taxon>
        <taxon>Enterococcus</taxon>
    </lineage>
</organism>
<comment type="caution">
    <text evidence="1">The sequence shown here is derived from an EMBL/GenBank/DDBJ whole genome shotgun (WGS) entry which is preliminary data.</text>
</comment>
<reference evidence="1 2" key="1">
    <citation type="submission" date="2014-12" db="EMBL/GenBank/DDBJ databases">
        <title>Draft genome sequences of 29 type strains of Enterococci.</title>
        <authorList>
            <person name="Zhong Z."/>
            <person name="Sun Z."/>
            <person name="Liu W."/>
            <person name="Zhang W."/>
            <person name="Zhang H."/>
        </authorList>
    </citation>
    <scope>NUCLEOTIDE SEQUENCE [LARGE SCALE GENOMIC DNA]</scope>
    <source>
        <strain evidence="1 2">DSM 17029</strain>
    </source>
</reference>
<dbReference type="STRING" id="214095.RU97_GL000712"/>
<dbReference type="AlphaFoldDB" id="A0A1L8RH67"/>
<dbReference type="InterPro" id="IPR007358">
    <property type="entry name" value="Nucleoid_associated_NdpA"/>
</dbReference>
<protein>
    <recommendedName>
        <fullName evidence="3">Nucleoid-associated protein</fullName>
    </recommendedName>
</protein>
<dbReference type="RefSeq" id="WP_067389241.1">
    <property type="nucleotide sequence ID" value="NZ_JXKH01000002.1"/>
</dbReference>
<dbReference type="Pfam" id="PF04245">
    <property type="entry name" value="NA37"/>
    <property type="match status" value="1"/>
</dbReference>
<name>A0A1L8RH67_9ENTE</name>
<keyword evidence="2" id="KW-1185">Reference proteome</keyword>
<evidence type="ECO:0000313" key="2">
    <source>
        <dbReference type="Proteomes" id="UP000181884"/>
    </source>
</evidence>
<sequence length="331" mass="37365">MDIYLKSAIIHLMDRESGVPVYSQIPLDLANEAVRTYVQTKIQKVASAQTKTGQLKSDSFVAEQIKALETDFTGASQQLTEHWFQLLNGSEDAPGGDVIVALYEEDTRLYGALMKLNYKESYTHFVEYEADQVANKLIVNRAILPSKSQKPDEALLVGLNDLSYQLIEKKYQFSGEKKAYFSEQVIESEPLPSMEENIREVKKVAKKISKQFNQEEYATLAAVQEAIAESVEESGTVSSQYVAEKVFQDNVSARLAYQEELKDTSFVEEAPVPKLVAEKKFSKQKLKMDNGIELIVPLEIYHDPNMIEFINNPDGTVSITIKNVEKIINKF</sequence>
<gene>
    <name evidence="1" type="ORF">RU97_GL000712</name>
</gene>
<dbReference type="EMBL" id="JXKH01000002">
    <property type="protein sequence ID" value="OJG19141.1"/>
    <property type="molecule type" value="Genomic_DNA"/>
</dbReference>
<dbReference type="GO" id="GO:0009295">
    <property type="term" value="C:nucleoid"/>
    <property type="evidence" value="ECO:0007669"/>
    <property type="project" value="InterPro"/>
</dbReference>
<dbReference type="Proteomes" id="UP000181884">
    <property type="component" value="Unassembled WGS sequence"/>
</dbReference>
<accession>A0A1L8RH67</accession>